<dbReference type="PROSITE" id="PS51750">
    <property type="entry name" value="BRO_N"/>
    <property type="match status" value="1"/>
</dbReference>
<accession>A0A9D2MTY5</accession>
<protein>
    <submittedName>
        <fullName evidence="2">Bro-N domain-containing protein</fullName>
    </submittedName>
</protein>
<proteinExistence type="predicted"/>
<dbReference type="InterPro" id="IPR003497">
    <property type="entry name" value="BRO_N_domain"/>
</dbReference>
<dbReference type="Proteomes" id="UP000886883">
    <property type="component" value="Unassembled WGS sequence"/>
</dbReference>
<dbReference type="SMART" id="SM01040">
    <property type="entry name" value="Bro-N"/>
    <property type="match status" value="1"/>
</dbReference>
<sequence length="302" mass="34769">MGELQNNDAIQLFEDKKIRTAWDEEQEEWYFSIVDVIAVLTGTENPRRYWSDLKRKLKKEGAVELYEKIVQLKMLSSDGKKYKTDVANTEQLLRIIQSIPSPKAEPFKAWLAMVGRERIEETIDPEQTIDRALETYLKKGYSEEWVHQRLLAIRIRNELTDEWKRRGVEKGKEYAILTDEISRAWSGMTTRQYKKLKGLKKENLRDNMSDLELVLTMLAEATTTEISKTVKPATFSENQKVAQKGGSIAGNTRKEIEETTGKPVITAQNANDFRQLVTDIVEDAAAIPEHMGEMPVDENKDE</sequence>
<evidence type="ECO:0000259" key="1">
    <source>
        <dbReference type="PROSITE" id="PS51750"/>
    </source>
</evidence>
<reference evidence="2" key="2">
    <citation type="submission" date="2021-04" db="EMBL/GenBank/DDBJ databases">
        <authorList>
            <person name="Gilroy R."/>
        </authorList>
    </citation>
    <scope>NUCLEOTIDE SEQUENCE</scope>
    <source>
        <strain evidence="2">USAMLcec3-2134</strain>
    </source>
</reference>
<gene>
    <name evidence="2" type="ORF">H9763_11735</name>
</gene>
<name>A0A9D2MTY5_9FIRM</name>
<feature type="domain" description="Bro-N" evidence="1">
    <location>
        <begin position="7"/>
        <end position="127"/>
    </location>
</feature>
<dbReference type="Pfam" id="PF02498">
    <property type="entry name" value="Bro-N"/>
    <property type="match status" value="1"/>
</dbReference>
<dbReference type="EMBL" id="DWXE01000043">
    <property type="protein sequence ID" value="HJB92118.1"/>
    <property type="molecule type" value="Genomic_DNA"/>
</dbReference>
<evidence type="ECO:0000313" key="3">
    <source>
        <dbReference type="Proteomes" id="UP000886883"/>
    </source>
</evidence>
<organism evidence="2 3">
    <name type="scientific">Candidatus Eisenbergiella merdigallinarum</name>
    <dbReference type="NCBI Taxonomy" id="2838552"/>
    <lineage>
        <taxon>Bacteria</taxon>
        <taxon>Bacillati</taxon>
        <taxon>Bacillota</taxon>
        <taxon>Clostridia</taxon>
        <taxon>Lachnospirales</taxon>
        <taxon>Lachnospiraceae</taxon>
        <taxon>Eisenbergiella</taxon>
    </lineage>
</organism>
<evidence type="ECO:0000313" key="2">
    <source>
        <dbReference type="EMBL" id="HJB92118.1"/>
    </source>
</evidence>
<reference evidence="2" key="1">
    <citation type="journal article" date="2021" name="PeerJ">
        <title>Extensive microbial diversity within the chicken gut microbiome revealed by metagenomics and culture.</title>
        <authorList>
            <person name="Gilroy R."/>
            <person name="Ravi A."/>
            <person name="Getino M."/>
            <person name="Pursley I."/>
            <person name="Horton D.L."/>
            <person name="Alikhan N.F."/>
            <person name="Baker D."/>
            <person name="Gharbi K."/>
            <person name="Hall N."/>
            <person name="Watson M."/>
            <person name="Adriaenssens E.M."/>
            <person name="Foster-Nyarko E."/>
            <person name="Jarju S."/>
            <person name="Secka A."/>
            <person name="Antonio M."/>
            <person name="Oren A."/>
            <person name="Chaudhuri R.R."/>
            <person name="La Ragione R."/>
            <person name="Hildebrand F."/>
            <person name="Pallen M.J."/>
        </authorList>
    </citation>
    <scope>NUCLEOTIDE SEQUENCE</scope>
    <source>
        <strain evidence="2">USAMLcec3-2134</strain>
    </source>
</reference>
<dbReference type="AlphaFoldDB" id="A0A9D2MTY5"/>
<comment type="caution">
    <text evidence="2">The sequence shown here is derived from an EMBL/GenBank/DDBJ whole genome shotgun (WGS) entry which is preliminary data.</text>
</comment>